<evidence type="ECO:0000256" key="5">
    <source>
        <dbReference type="ARBA" id="ARBA00022481"/>
    </source>
</evidence>
<comment type="similarity">
    <text evidence="2">Belongs to the GSP J family.</text>
</comment>
<dbReference type="AlphaFoldDB" id="R4YMC1"/>
<dbReference type="EMBL" id="FO203512">
    <property type="protein sequence ID" value="CCK76081.1"/>
    <property type="molecule type" value="Genomic_DNA"/>
</dbReference>
<evidence type="ECO:0000256" key="4">
    <source>
        <dbReference type="ARBA" id="ARBA00022475"/>
    </source>
</evidence>
<name>R4YMC1_OLEAN</name>
<dbReference type="PANTHER" id="PTHR39583:SF2">
    <property type="entry name" value="TYPE II SECRETION SYSTEM PROTEIN J"/>
    <property type="match status" value="1"/>
</dbReference>
<dbReference type="GO" id="GO:0015628">
    <property type="term" value="P:protein secretion by the type II secretion system"/>
    <property type="evidence" value="ECO:0007669"/>
    <property type="project" value="InterPro"/>
</dbReference>
<dbReference type="SUPFAM" id="SSF54523">
    <property type="entry name" value="Pili subunits"/>
    <property type="match status" value="1"/>
</dbReference>
<evidence type="ECO:0000256" key="8">
    <source>
        <dbReference type="ARBA" id="ARBA00022989"/>
    </source>
</evidence>
<gene>
    <name evidence="11" type="primary">gspJ</name>
    <name evidence="11" type="ORF">OLEAN_C19050</name>
</gene>
<proteinExistence type="inferred from homology"/>
<dbReference type="OrthoDB" id="9794345at2"/>
<evidence type="ECO:0000313" key="12">
    <source>
        <dbReference type="Proteomes" id="UP000032749"/>
    </source>
</evidence>
<evidence type="ECO:0000256" key="3">
    <source>
        <dbReference type="ARBA" id="ARBA00021539"/>
    </source>
</evidence>
<evidence type="ECO:0000256" key="7">
    <source>
        <dbReference type="ARBA" id="ARBA00022692"/>
    </source>
</evidence>
<evidence type="ECO:0000256" key="2">
    <source>
        <dbReference type="ARBA" id="ARBA00011084"/>
    </source>
</evidence>
<dbReference type="InterPro" id="IPR012902">
    <property type="entry name" value="N_methyl_site"/>
</dbReference>
<dbReference type="InterPro" id="IPR051621">
    <property type="entry name" value="T2SS_protein_J"/>
</dbReference>
<dbReference type="NCBIfam" id="TIGR01711">
    <property type="entry name" value="gspJ"/>
    <property type="match status" value="1"/>
</dbReference>
<keyword evidence="7 10" id="KW-0812">Transmembrane</keyword>
<dbReference type="PANTHER" id="PTHR39583">
    <property type="entry name" value="TYPE II SECRETION SYSTEM PROTEIN J-RELATED"/>
    <property type="match status" value="1"/>
</dbReference>
<accession>R4YMC1</accession>
<dbReference type="HOGENOM" id="CLU_093850_1_0_6"/>
<comment type="subcellular location">
    <subcellularLocation>
        <location evidence="1">Cell inner membrane</location>
        <topology evidence="1">Single-pass membrane protein</topology>
    </subcellularLocation>
</comment>
<keyword evidence="8 10" id="KW-1133">Transmembrane helix</keyword>
<protein>
    <recommendedName>
        <fullName evidence="3">Type II secretion system protein J</fullName>
    </recommendedName>
</protein>
<evidence type="ECO:0000256" key="1">
    <source>
        <dbReference type="ARBA" id="ARBA00004377"/>
    </source>
</evidence>
<feature type="transmembrane region" description="Helical" evidence="10">
    <location>
        <begin position="12"/>
        <end position="32"/>
    </location>
</feature>
<dbReference type="NCBIfam" id="TIGR02532">
    <property type="entry name" value="IV_pilin_GFxxxE"/>
    <property type="match status" value="1"/>
</dbReference>
<keyword evidence="6" id="KW-0997">Cell inner membrane</keyword>
<dbReference type="STRING" id="698738.OLEAN_C19050"/>
<dbReference type="Gene3D" id="3.10.610.10">
    <property type="entry name" value="GSPII I/J protein-like"/>
    <property type="match status" value="1"/>
</dbReference>
<keyword evidence="12" id="KW-1185">Reference proteome</keyword>
<evidence type="ECO:0000256" key="9">
    <source>
        <dbReference type="ARBA" id="ARBA00023136"/>
    </source>
</evidence>
<dbReference type="GO" id="GO:0005886">
    <property type="term" value="C:plasma membrane"/>
    <property type="evidence" value="ECO:0007669"/>
    <property type="project" value="UniProtKB-SubCell"/>
</dbReference>
<evidence type="ECO:0000256" key="6">
    <source>
        <dbReference type="ARBA" id="ARBA00022519"/>
    </source>
</evidence>
<keyword evidence="4" id="KW-1003">Cell membrane</keyword>
<evidence type="ECO:0000256" key="10">
    <source>
        <dbReference type="SAM" id="Phobius"/>
    </source>
</evidence>
<dbReference type="Pfam" id="PF07963">
    <property type="entry name" value="N_methyl"/>
    <property type="match status" value="1"/>
</dbReference>
<dbReference type="Gene3D" id="2.10.70.20">
    <property type="entry name" value="gspk-gspi-gspj complex like domains"/>
    <property type="match status" value="1"/>
</dbReference>
<dbReference type="Proteomes" id="UP000032749">
    <property type="component" value="Chromosome"/>
</dbReference>
<dbReference type="InterPro" id="IPR045584">
    <property type="entry name" value="Pilin-like"/>
</dbReference>
<dbReference type="GO" id="GO:0015627">
    <property type="term" value="C:type II protein secretion system complex"/>
    <property type="evidence" value="ECO:0007669"/>
    <property type="project" value="InterPro"/>
</dbReference>
<keyword evidence="9 10" id="KW-0472">Membrane</keyword>
<evidence type="ECO:0000313" key="11">
    <source>
        <dbReference type="EMBL" id="CCK76081.1"/>
    </source>
</evidence>
<sequence>MRSRYLNMHKSLGFTLLEVMIAISITALIGIASTNLLSNIIETKKITDIRSDQLTTLQRFNQFVSRDVEQIINRGIRDQYGDPQPAIIIDGPDYLAEWTRLGWRNSPISEDPRAIIQRVAFQIFDINDEECEQAKLRLQDWGNLEPEGYCLVRYFWPVLDRAGDTEAKTQIILDLVESLEIEILATENIKASSSINAQAQPAASNWYSQWPNLQTGTNPEIPTAMRWKLTLPKLGEIERLWLLAYDDQ</sequence>
<dbReference type="InterPro" id="IPR010055">
    <property type="entry name" value="T2SS_protein-GspJ"/>
</dbReference>
<dbReference type="Pfam" id="PF11612">
    <property type="entry name" value="T2SSJ"/>
    <property type="match status" value="1"/>
</dbReference>
<reference evidence="11 12" key="1">
    <citation type="journal article" date="2013" name="Nat. Commun.">
        <title>Genome sequence and functional genomic analysis of the oil-degrading bacterium Oleispira antarctica.</title>
        <authorList>
            <person name="Kube M."/>
            <person name="Chernikova T.N."/>
            <person name="Al-Ramahi Y."/>
            <person name="Beloqui A."/>
            <person name="Lopez-Cortez N."/>
            <person name="Guazzaroni M.E."/>
            <person name="Heipieper H.J."/>
            <person name="Klages S."/>
            <person name="Kotsyurbenko O.R."/>
            <person name="Langer I."/>
            <person name="Nechitaylo T.Y."/>
            <person name="Lunsdorf H."/>
            <person name="Fernandez M."/>
            <person name="Juarez S."/>
            <person name="Ciordia S."/>
            <person name="Singer A."/>
            <person name="Kagan O."/>
            <person name="Egorova O."/>
            <person name="Petit P.A."/>
            <person name="Stogios P."/>
            <person name="Kim Y."/>
            <person name="Tchigvintsev A."/>
            <person name="Flick R."/>
            <person name="Denaro R."/>
            <person name="Genovese M."/>
            <person name="Albar J.P."/>
            <person name="Reva O.N."/>
            <person name="Martinez-Gomariz M."/>
            <person name="Tran H."/>
            <person name="Ferrer M."/>
            <person name="Savchenko A."/>
            <person name="Yakunin A.F."/>
            <person name="Yakimov M.M."/>
            <person name="Golyshina O.V."/>
            <person name="Reinhardt R."/>
            <person name="Golyshin P.N."/>
        </authorList>
    </citation>
    <scope>NUCLEOTIDE SEQUENCE [LARGE SCALE GENOMIC DNA]</scope>
</reference>
<organism evidence="11 12">
    <name type="scientific">Oleispira antarctica RB-8</name>
    <dbReference type="NCBI Taxonomy" id="698738"/>
    <lineage>
        <taxon>Bacteria</taxon>
        <taxon>Pseudomonadati</taxon>
        <taxon>Pseudomonadota</taxon>
        <taxon>Gammaproteobacteria</taxon>
        <taxon>Oceanospirillales</taxon>
        <taxon>Oceanospirillaceae</taxon>
        <taxon>Oleispira</taxon>
    </lineage>
</organism>
<keyword evidence="5" id="KW-0488">Methylation</keyword>
<dbReference type="KEGG" id="oai:OLEAN_C19050"/>